<dbReference type="PANTHER" id="PTHR33169">
    <property type="entry name" value="PADR-FAMILY TRANSCRIPTIONAL REGULATOR"/>
    <property type="match status" value="1"/>
</dbReference>
<dbReference type="SUPFAM" id="SSF46785">
    <property type="entry name" value="Winged helix' DNA-binding domain"/>
    <property type="match status" value="1"/>
</dbReference>
<dbReference type="InterPro" id="IPR005149">
    <property type="entry name" value="Tscrpt_reg_PadR_N"/>
</dbReference>
<protein>
    <submittedName>
        <fullName evidence="2">PadR family transcriptional regulator PadR</fullName>
    </submittedName>
</protein>
<accession>A0ABU0MYQ1</accession>
<dbReference type="Pfam" id="PF03551">
    <property type="entry name" value="PadR"/>
    <property type="match status" value="1"/>
</dbReference>
<dbReference type="InterPro" id="IPR036390">
    <property type="entry name" value="WH_DNA-bd_sf"/>
</dbReference>
<evidence type="ECO:0000259" key="1">
    <source>
        <dbReference type="Pfam" id="PF03551"/>
    </source>
</evidence>
<keyword evidence="3" id="KW-1185">Reference proteome</keyword>
<sequence length="107" mass="12400">MESQFKKGLIELCVLKALSHKTCYGYELIESVSNVIPITKGTLYPLLRRLQKEGYLDYYIKESELGPARKYYKITPLGLNRLIENSREWFNIADSVTNFLKGDGLYE</sequence>
<comment type="caution">
    <text evidence="2">The sequence shown here is derived from an EMBL/GenBank/DDBJ whole genome shotgun (WGS) entry which is preliminary data.</text>
</comment>
<dbReference type="InterPro" id="IPR052509">
    <property type="entry name" value="Metal_resp_DNA-bind_regulator"/>
</dbReference>
<dbReference type="PANTHER" id="PTHR33169:SF24">
    <property type="entry name" value="TRANSCRIPTIONAL REGULATOR, PADR FAMILY"/>
    <property type="match status" value="1"/>
</dbReference>
<proteinExistence type="predicted"/>
<evidence type="ECO:0000313" key="2">
    <source>
        <dbReference type="EMBL" id="MDQ0555986.1"/>
    </source>
</evidence>
<organism evidence="2 3">
    <name type="scientific">Paraclostridium ghonii</name>
    <dbReference type="NCBI Taxonomy" id="29358"/>
    <lineage>
        <taxon>Bacteria</taxon>
        <taxon>Bacillati</taxon>
        <taxon>Bacillota</taxon>
        <taxon>Clostridia</taxon>
        <taxon>Peptostreptococcales</taxon>
        <taxon>Peptostreptococcaceae</taxon>
        <taxon>Paraclostridium</taxon>
    </lineage>
</organism>
<dbReference type="RefSeq" id="WP_307504290.1">
    <property type="nucleotide sequence ID" value="NZ_BAAACE010000014.1"/>
</dbReference>
<dbReference type="Gene3D" id="1.10.10.10">
    <property type="entry name" value="Winged helix-like DNA-binding domain superfamily/Winged helix DNA-binding domain"/>
    <property type="match status" value="1"/>
</dbReference>
<reference evidence="2 3" key="1">
    <citation type="submission" date="2023-07" db="EMBL/GenBank/DDBJ databases">
        <title>Genomic Encyclopedia of Type Strains, Phase IV (KMG-IV): sequencing the most valuable type-strain genomes for metagenomic binning, comparative biology and taxonomic classification.</title>
        <authorList>
            <person name="Goeker M."/>
        </authorList>
    </citation>
    <scope>NUCLEOTIDE SEQUENCE [LARGE SCALE GENOMIC DNA]</scope>
    <source>
        <strain evidence="2 3">DSM 15049</strain>
    </source>
</reference>
<dbReference type="InterPro" id="IPR036388">
    <property type="entry name" value="WH-like_DNA-bd_sf"/>
</dbReference>
<dbReference type="EMBL" id="JAUSWG010000003">
    <property type="protein sequence ID" value="MDQ0555986.1"/>
    <property type="molecule type" value="Genomic_DNA"/>
</dbReference>
<feature type="domain" description="Transcription regulator PadR N-terminal" evidence="1">
    <location>
        <begin position="14"/>
        <end position="82"/>
    </location>
</feature>
<evidence type="ECO:0000313" key="3">
    <source>
        <dbReference type="Proteomes" id="UP001232584"/>
    </source>
</evidence>
<gene>
    <name evidence="2" type="ORF">QOZ92_001099</name>
</gene>
<dbReference type="Proteomes" id="UP001232584">
    <property type="component" value="Unassembled WGS sequence"/>
</dbReference>
<name>A0ABU0MYQ1_9FIRM</name>